<evidence type="ECO:0000256" key="6">
    <source>
        <dbReference type="ARBA" id="ARBA00022692"/>
    </source>
</evidence>
<dbReference type="EMBL" id="JAGQFT010000047">
    <property type="protein sequence ID" value="MBR0562372.1"/>
    <property type="molecule type" value="Genomic_DNA"/>
</dbReference>
<keyword evidence="3" id="KW-0813">Transport</keyword>
<dbReference type="RefSeq" id="WP_211926316.1">
    <property type="nucleotide sequence ID" value="NZ_JAGQFT020000011.1"/>
</dbReference>
<dbReference type="GO" id="GO:0015288">
    <property type="term" value="F:porin activity"/>
    <property type="evidence" value="ECO:0007669"/>
    <property type="project" value="UniProtKB-KW"/>
</dbReference>
<evidence type="ECO:0000256" key="15">
    <source>
        <dbReference type="SAM" id="SignalP"/>
    </source>
</evidence>
<organism evidence="18">
    <name type="scientific">Coralloluteibacterium stylophorae</name>
    <dbReference type="NCBI Taxonomy" id="1776034"/>
    <lineage>
        <taxon>Bacteria</taxon>
        <taxon>Pseudomonadati</taxon>
        <taxon>Pseudomonadota</taxon>
        <taxon>Gammaproteobacteria</taxon>
        <taxon>Lysobacterales</taxon>
        <taxon>Lysobacteraceae</taxon>
        <taxon>Coralloluteibacterium</taxon>
    </lineage>
</organism>
<feature type="chain" id="PRO_5042774366" evidence="15">
    <location>
        <begin position="23"/>
        <end position="233"/>
    </location>
</feature>
<evidence type="ECO:0000256" key="1">
    <source>
        <dbReference type="ARBA" id="ARBA00004571"/>
    </source>
</evidence>
<evidence type="ECO:0000313" key="20">
    <source>
        <dbReference type="Proteomes" id="UP000675747"/>
    </source>
</evidence>
<dbReference type="PANTHER" id="PTHR33619:SF3">
    <property type="entry name" value="POLYSACCHARIDE EXPORT PROTEIN GFCE-RELATED"/>
    <property type="match status" value="1"/>
</dbReference>
<dbReference type="GO" id="GO:0046930">
    <property type="term" value="C:pore complex"/>
    <property type="evidence" value="ECO:0007669"/>
    <property type="project" value="UniProtKB-KW"/>
</dbReference>
<evidence type="ECO:0000256" key="13">
    <source>
        <dbReference type="ARBA" id="ARBA00023237"/>
    </source>
</evidence>
<dbReference type="InterPro" id="IPR049712">
    <property type="entry name" value="Poly_export"/>
</dbReference>
<evidence type="ECO:0000256" key="4">
    <source>
        <dbReference type="ARBA" id="ARBA00022452"/>
    </source>
</evidence>
<keyword evidence="9" id="KW-0406">Ion transport</keyword>
<protein>
    <submittedName>
        <fullName evidence="18">Polysaccharide biosynthesis/export family protein</fullName>
    </submittedName>
</protein>
<evidence type="ECO:0000256" key="7">
    <source>
        <dbReference type="ARBA" id="ARBA00022729"/>
    </source>
</evidence>
<evidence type="ECO:0000256" key="9">
    <source>
        <dbReference type="ARBA" id="ARBA00023065"/>
    </source>
</evidence>
<keyword evidence="4" id="KW-1134">Transmembrane beta strand</keyword>
<keyword evidence="8" id="KW-0625">Polysaccharide transport</keyword>
<comment type="similarity">
    <text evidence="2">Belongs to the BexD/CtrA/VexA family.</text>
</comment>
<keyword evidence="13" id="KW-0998">Cell outer membrane</keyword>
<dbReference type="InterPro" id="IPR054765">
    <property type="entry name" value="SLBB_dom"/>
</dbReference>
<dbReference type="PANTHER" id="PTHR33619">
    <property type="entry name" value="POLYSACCHARIDE EXPORT PROTEIN GFCE-RELATED"/>
    <property type="match status" value="1"/>
</dbReference>
<feature type="domain" description="SLBB" evidence="17">
    <location>
        <begin position="129"/>
        <end position="208"/>
    </location>
</feature>
<dbReference type="Gene3D" id="3.10.560.10">
    <property type="entry name" value="Outer membrane lipoprotein wza domain like"/>
    <property type="match status" value="1"/>
</dbReference>
<evidence type="ECO:0000256" key="3">
    <source>
        <dbReference type="ARBA" id="ARBA00022448"/>
    </source>
</evidence>
<keyword evidence="7 15" id="KW-0732">Signal</keyword>
<evidence type="ECO:0000256" key="5">
    <source>
        <dbReference type="ARBA" id="ARBA00022597"/>
    </source>
</evidence>
<evidence type="ECO:0000259" key="17">
    <source>
        <dbReference type="Pfam" id="PF22461"/>
    </source>
</evidence>
<evidence type="ECO:0000256" key="14">
    <source>
        <dbReference type="ARBA" id="ARBA00023288"/>
    </source>
</evidence>
<dbReference type="InterPro" id="IPR003715">
    <property type="entry name" value="Poly_export_N"/>
</dbReference>
<dbReference type="GO" id="GO:0009279">
    <property type="term" value="C:cell outer membrane"/>
    <property type="evidence" value="ECO:0007669"/>
    <property type="project" value="UniProtKB-SubCell"/>
</dbReference>
<keyword evidence="20" id="KW-1185">Reference proteome</keyword>
<reference evidence="19 20" key="1">
    <citation type="journal article" date="2021" name="Microbiol. Resour. Announc.">
        <title>Draft Genome Sequence of Coralloluteibacterium stylophorae LMG 29479T.</title>
        <authorList>
            <person name="Karlyshev A.V."/>
            <person name="Kudryashova E.B."/>
            <person name="Ariskina E.V."/>
            <person name="Conroy A.P."/>
            <person name="Abidueva E.Y."/>
        </authorList>
    </citation>
    <scope>NUCLEOTIDE SEQUENCE [LARGE SCALE GENOMIC DNA]</scope>
    <source>
        <strain evidence="19 20">LMG 29479</strain>
    </source>
</reference>
<feature type="signal peptide" evidence="15">
    <location>
        <begin position="1"/>
        <end position="22"/>
    </location>
</feature>
<dbReference type="Proteomes" id="UP000675747">
    <property type="component" value="Unassembled WGS sequence"/>
</dbReference>
<evidence type="ECO:0000256" key="11">
    <source>
        <dbReference type="ARBA" id="ARBA00023136"/>
    </source>
</evidence>
<sequence length="233" mass="24943">MTALRRLVPALVALLLAATAAAQETRVVARDDGRFPAPDSIATSGAYTGTSDYRLGPLDLIEISVFQVPDISREVRINSSGNVSLPLIGVVAAGGRTIQELEAEIAAKLQEGYLQSPQVSVFVKEYTSQRVTVEGAVNKPGIFPITGRTTLLQAVALAEGMDELADPEAVVVFRVIDGRKHAALFDLTEIRRGTAPDPEIYGDDIVVVDKSGSRSFVKALTDTLRGFIGFKPY</sequence>
<dbReference type="Pfam" id="PF02563">
    <property type="entry name" value="Poly_export"/>
    <property type="match status" value="1"/>
</dbReference>
<evidence type="ECO:0000256" key="10">
    <source>
        <dbReference type="ARBA" id="ARBA00023114"/>
    </source>
</evidence>
<dbReference type="GO" id="GO:0006811">
    <property type="term" value="P:monoatomic ion transport"/>
    <property type="evidence" value="ECO:0007669"/>
    <property type="project" value="UniProtKB-KW"/>
</dbReference>
<keyword evidence="11" id="KW-0472">Membrane</keyword>
<evidence type="ECO:0000256" key="2">
    <source>
        <dbReference type="ARBA" id="ARBA00009450"/>
    </source>
</evidence>
<feature type="domain" description="Polysaccharide export protein N-terminal" evidence="16">
    <location>
        <begin position="50"/>
        <end position="124"/>
    </location>
</feature>
<proteinExistence type="inferred from homology"/>
<keyword evidence="5" id="KW-0762">Sugar transport</keyword>
<comment type="subcellular location">
    <subcellularLocation>
        <location evidence="1">Cell outer membrane</location>
        <topology evidence="1">Multi-pass membrane protein</topology>
    </subcellularLocation>
</comment>
<gene>
    <name evidence="19" type="ORF">KB893_015470</name>
    <name evidence="18" type="ORF">KB893_07580</name>
</gene>
<keyword evidence="12" id="KW-0564">Palmitate</keyword>
<comment type="caution">
    <text evidence="18">The sequence shown here is derived from an EMBL/GenBank/DDBJ whole genome shotgun (WGS) entry which is preliminary data.</text>
</comment>
<name>A0A8J8AXG6_9GAMM</name>
<dbReference type="AlphaFoldDB" id="A0A8J8AXG6"/>
<accession>A0A8J8AXG6</accession>
<keyword evidence="14" id="KW-0449">Lipoprotein</keyword>
<keyword evidence="6" id="KW-0812">Transmembrane</keyword>
<evidence type="ECO:0000313" key="19">
    <source>
        <dbReference type="EMBL" id="MBS7458538.1"/>
    </source>
</evidence>
<evidence type="ECO:0000256" key="8">
    <source>
        <dbReference type="ARBA" id="ARBA00023047"/>
    </source>
</evidence>
<dbReference type="EMBL" id="JAGQFT020000011">
    <property type="protein sequence ID" value="MBS7458538.1"/>
    <property type="molecule type" value="Genomic_DNA"/>
</dbReference>
<evidence type="ECO:0000256" key="12">
    <source>
        <dbReference type="ARBA" id="ARBA00023139"/>
    </source>
</evidence>
<dbReference type="GO" id="GO:0015159">
    <property type="term" value="F:polysaccharide transmembrane transporter activity"/>
    <property type="evidence" value="ECO:0007669"/>
    <property type="project" value="InterPro"/>
</dbReference>
<evidence type="ECO:0000313" key="18">
    <source>
        <dbReference type="EMBL" id="MBR0562372.1"/>
    </source>
</evidence>
<dbReference type="Pfam" id="PF22461">
    <property type="entry name" value="SLBB_2"/>
    <property type="match status" value="1"/>
</dbReference>
<evidence type="ECO:0000259" key="16">
    <source>
        <dbReference type="Pfam" id="PF02563"/>
    </source>
</evidence>
<reference evidence="18" key="2">
    <citation type="submission" date="2021-04" db="EMBL/GenBank/DDBJ databases">
        <authorList>
            <person name="Karlyshev A.V."/>
        </authorList>
    </citation>
    <scope>NUCLEOTIDE SEQUENCE</scope>
    <source>
        <strain evidence="18">LMG 29479</strain>
    </source>
</reference>
<keyword evidence="10" id="KW-0626">Porin</keyword>